<evidence type="ECO:0000259" key="5">
    <source>
        <dbReference type="Pfam" id="PF09092"/>
    </source>
</evidence>
<dbReference type="AlphaFoldDB" id="A0A3M6UIN9"/>
<dbReference type="Gene3D" id="2.60.220.10">
    <property type="entry name" value="Polysaccharide lyase family 8-like, C-terminal"/>
    <property type="match status" value="1"/>
</dbReference>
<dbReference type="Pfam" id="PF02278">
    <property type="entry name" value="Lyase_8"/>
    <property type="match status" value="1"/>
</dbReference>
<dbReference type="InterPro" id="IPR008929">
    <property type="entry name" value="Chondroitin_lyas"/>
</dbReference>
<reference evidence="7 8" key="1">
    <citation type="journal article" date="2018" name="Sci. Rep.">
        <title>Comparative analysis of the Pocillopora damicornis genome highlights role of immune system in coral evolution.</title>
        <authorList>
            <person name="Cunning R."/>
            <person name="Bay R.A."/>
            <person name="Gillette P."/>
            <person name="Baker A.C."/>
            <person name="Traylor-Knowles N."/>
        </authorList>
    </citation>
    <scope>NUCLEOTIDE SEQUENCE [LARGE SCALE GENOMIC DNA]</scope>
    <source>
        <strain evidence="7">RSMAS</strain>
        <tissue evidence="7">Whole animal</tissue>
    </source>
</reference>
<dbReference type="Pfam" id="PF09093">
    <property type="entry name" value="Lyase_catalyt"/>
    <property type="match status" value="1"/>
</dbReference>
<dbReference type="GO" id="GO:0006027">
    <property type="term" value="P:glycosaminoglycan catabolic process"/>
    <property type="evidence" value="ECO:0007669"/>
    <property type="project" value="InterPro"/>
</dbReference>
<dbReference type="PANTHER" id="PTHR37322">
    <property type="match status" value="1"/>
</dbReference>
<feature type="domain" description="Lyase N-terminal" evidence="5">
    <location>
        <begin position="35"/>
        <end position="185"/>
    </location>
</feature>
<dbReference type="GO" id="GO:0030246">
    <property type="term" value="F:carbohydrate binding"/>
    <property type="evidence" value="ECO:0007669"/>
    <property type="project" value="InterPro"/>
</dbReference>
<dbReference type="InterPro" id="IPR011013">
    <property type="entry name" value="Gal_mutarotase_sf_dom"/>
</dbReference>
<evidence type="ECO:0000259" key="6">
    <source>
        <dbReference type="Pfam" id="PF09093"/>
    </source>
</evidence>
<dbReference type="PANTHER" id="PTHR37322:SF3">
    <property type="entry name" value="CHONDROITIN SULFATE ABC EXOLYASE"/>
    <property type="match status" value="1"/>
</dbReference>
<feature type="signal peptide" evidence="3">
    <location>
        <begin position="1"/>
        <end position="24"/>
    </location>
</feature>
<feature type="chain" id="PRO_5017953639" description="Chondroitin sulfate ABC lyase" evidence="3">
    <location>
        <begin position="25"/>
        <end position="1188"/>
    </location>
</feature>
<dbReference type="GO" id="GO:0005576">
    <property type="term" value="C:extracellular region"/>
    <property type="evidence" value="ECO:0007669"/>
    <property type="project" value="InterPro"/>
</dbReference>
<comment type="similarity">
    <text evidence="1">Belongs to the polysaccharide lyase 8 family.</text>
</comment>
<dbReference type="InterPro" id="IPR011071">
    <property type="entry name" value="Lyase_8-like_C"/>
</dbReference>
<dbReference type="Proteomes" id="UP000275408">
    <property type="component" value="Unassembled WGS sequence"/>
</dbReference>
<dbReference type="SUPFAM" id="SSF74650">
    <property type="entry name" value="Galactose mutarotase-like"/>
    <property type="match status" value="1"/>
</dbReference>
<evidence type="ECO:0000256" key="3">
    <source>
        <dbReference type="SAM" id="SignalP"/>
    </source>
</evidence>
<comment type="caution">
    <text evidence="7">The sequence shown here is derived from an EMBL/GenBank/DDBJ whole genome shotgun (WGS) entry which is preliminary data.</text>
</comment>
<dbReference type="SUPFAM" id="SSF48230">
    <property type="entry name" value="Chondroitin AC/alginate lyase"/>
    <property type="match status" value="1"/>
</dbReference>
<proteinExistence type="inferred from homology"/>
<protein>
    <recommendedName>
        <fullName evidence="9">Chondroitin sulfate ABC lyase</fullName>
    </recommendedName>
</protein>
<gene>
    <name evidence="7" type="ORF">pdam_00023922</name>
</gene>
<feature type="domain" description="Lyase catalytic" evidence="6">
    <location>
        <begin position="414"/>
        <end position="642"/>
    </location>
</feature>
<dbReference type="InterPro" id="IPR015177">
    <property type="entry name" value="Lyase_catalyt"/>
</dbReference>
<dbReference type="SUPFAM" id="SSF49863">
    <property type="entry name" value="Hyaluronate lyase-like, C-terminal domain"/>
    <property type="match status" value="1"/>
</dbReference>
<dbReference type="GO" id="GO:0016837">
    <property type="term" value="F:carbon-oxygen lyase activity, acting on polysaccharides"/>
    <property type="evidence" value="ECO:0007669"/>
    <property type="project" value="UniProtKB-ARBA"/>
</dbReference>
<keyword evidence="8" id="KW-1185">Reference proteome</keyword>
<evidence type="ECO:0000313" key="7">
    <source>
        <dbReference type="EMBL" id="RMX53521.1"/>
    </source>
</evidence>
<dbReference type="InterPro" id="IPR015176">
    <property type="entry name" value="Lyase_N"/>
</dbReference>
<dbReference type="InterPro" id="IPR003159">
    <property type="entry name" value="Lyase_8_central_dom"/>
</dbReference>
<evidence type="ECO:0000256" key="1">
    <source>
        <dbReference type="ARBA" id="ARBA00006699"/>
    </source>
</evidence>
<dbReference type="Gene3D" id="1.50.10.100">
    <property type="entry name" value="Chondroitin AC/alginate lyase"/>
    <property type="match status" value="1"/>
</dbReference>
<keyword evidence="3" id="KW-0732">Signal</keyword>
<dbReference type="Gene3D" id="2.60.120.430">
    <property type="entry name" value="Galactose-binding lectin"/>
    <property type="match status" value="1"/>
</dbReference>
<dbReference type="InterPro" id="IPR008979">
    <property type="entry name" value="Galactose-bd-like_sf"/>
</dbReference>
<dbReference type="EMBL" id="RCHS01001421">
    <property type="protein sequence ID" value="RMX53521.1"/>
    <property type="molecule type" value="Genomic_DNA"/>
</dbReference>
<accession>A0A3M6UIN9</accession>
<keyword evidence="2" id="KW-0456">Lyase</keyword>
<dbReference type="OMA" id="NEVTHEC"/>
<evidence type="ECO:0000259" key="4">
    <source>
        <dbReference type="Pfam" id="PF02278"/>
    </source>
</evidence>
<feature type="domain" description="Polysaccharide lyase family 8 central" evidence="4">
    <location>
        <begin position="735"/>
        <end position="996"/>
    </location>
</feature>
<organism evidence="7 8">
    <name type="scientific">Pocillopora damicornis</name>
    <name type="common">Cauliflower coral</name>
    <name type="synonym">Millepora damicornis</name>
    <dbReference type="NCBI Taxonomy" id="46731"/>
    <lineage>
        <taxon>Eukaryota</taxon>
        <taxon>Metazoa</taxon>
        <taxon>Cnidaria</taxon>
        <taxon>Anthozoa</taxon>
        <taxon>Hexacorallia</taxon>
        <taxon>Scleractinia</taxon>
        <taxon>Astrocoeniina</taxon>
        <taxon>Pocilloporidae</taxon>
        <taxon>Pocillopora</taxon>
    </lineage>
</organism>
<dbReference type="InterPro" id="IPR014718">
    <property type="entry name" value="GH-type_carb-bd"/>
</dbReference>
<dbReference type="GO" id="GO:0005975">
    <property type="term" value="P:carbohydrate metabolic process"/>
    <property type="evidence" value="ECO:0007669"/>
    <property type="project" value="InterPro"/>
</dbReference>
<evidence type="ECO:0000256" key="2">
    <source>
        <dbReference type="ARBA" id="ARBA00023239"/>
    </source>
</evidence>
<name>A0A3M6UIN9_POCDA</name>
<sequence length="1188" mass="135032">MQRARLVFHLLTSFALALLDSAESLTSESGDQCDELLDFENRNQLNCFATRGDSTKSLSEERAKNGLYSLKWESKSTGRSRLVYTRPSSSSIRGKKLRYGGMKIWLYKERESDGKMEIRLRDSNKKKTIGLIPVDLGFKGWRGIWVAYSECKTSSRSIYGSARLDRVSFVISQKDTIFIDILDFVDNLAFQSRDKIVPPFTTKWKVATSSRFQTYRWSKQKPTDLPKAVDASKTLSLKHIESRFKNFYCHEKKTSYDFVGFELERWKAMTKSFGKANKEYDRLTFKTLSDSKKVISGPPLFCRTCKRGTRKYSTKDPTRKFSFVMAQIMLPLAVEYYLRSRKVEMDKIVEKETTNQALLSTDPAKVEESVKRIAGNHKGRRDEFYSFLQNQQKVPYDKTKVRRSLEYLNKARLQRIINLLDYVEDQGWADGSALGSLTAEMNRNGAAYMHTILLLKDSLHKHSTNKSRLLNLIKTAKWYNDFGEVYQKKFEFDGTNADRMITIMLFRLIIVLVMPTSSDAEIKARQRDMDACKKWMDNALKINKAFGGVVKPDYTGFHHKAFYGSAYIPQALHTASQLQYLLEGTDFALSDSSKRNLRESLKTLRVIAVKYSTPSSVGGRFPQYSKAVLLKTIPAYAYISVSHSGSLASTPKAGASVPDVTSDVKIFIRLYQHSDELVVEYLNDGTIRRGKSYMNTLGSLEIMSQVFQKASVNKKMTAESSPEGHWSKNFAALSIHRREDWAVTMKGFNRFVWDFEQGKGQNLHGIFQSHGQMIIANNEESLKAHDIENGWDWTKIPGATTMNLSLYETLLKKARYFSPRSSAGGVTFKGPEPIASGLFAMDFHQPDYQFLNVSDRHRNIKLYFKKSVFFFQSVLVCLGSNIKIENGSGKEAQTTLFQDKLQRGSSTFTIEVDGVTKGMSAPFPAETPALSSEGYITLTDTKGNSYYIPSSSASSLKVKVENQSSKTPADKPSSGYYATAWFEHSSSDDKYEYAIYVKTPSYPKFASDVWKSQATSTTRKVYTVLKQDNKAHVVKFEMTTERWNWIDAQYGYAIFGSIMELPAEGPIKAVSKDCLIMAKEDSKFLYLSISYPDLAFPTSKPLEKIQDIKVKEEYKMESEDTKMQVALRYDVLKTLPTKAYAHGSPADYLPIVRVESLSSPKANKGNRVVFVNLKNGFSVEVKLRKYSE</sequence>
<dbReference type="Gene3D" id="2.70.98.10">
    <property type="match status" value="1"/>
</dbReference>
<evidence type="ECO:0008006" key="9">
    <source>
        <dbReference type="Google" id="ProtNLM"/>
    </source>
</evidence>
<dbReference type="InterPro" id="IPR039174">
    <property type="entry name" value="Chondroitin_ABC_lyase"/>
</dbReference>
<dbReference type="OrthoDB" id="5950087at2759"/>
<dbReference type="SUPFAM" id="SSF49785">
    <property type="entry name" value="Galactose-binding domain-like"/>
    <property type="match status" value="1"/>
</dbReference>
<evidence type="ECO:0000313" key="8">
    <source>
        <dbReference type="Proteomes" id="UP000275408"/>
    </source>
</evidence>
<dbReference type="Pfam" id="PF09092">
    <property type="entry name" value="Lyase_N"/>
    <property type="match status" value="1"/>
</dbReference>